<keyword evidence="1" id="KW-0378">Hydrolase</keyword>
<reference evidence="1" key="1">
    <citation type="submission" date="2022-11" db="EMBL/GenBank/DDBJ databases">
        <title>beta-Carotene-producing bacterium, Jeongeuplla avenae sp. nov., alleviates the salt stress of Arabidopsis seedlings.</title>
        <authorList>
            <person name="Jiang L."/>
            <person name="Lee J."/>
        </authorList>
    </citation>
    <scope>NUCLEOTIDE SEQUENCE</scope>
    <source>
        <strain evidence="1">DY_R2A_6</strain>
    </source>
</reference>
<name>A0ACD4NV70_9HYPH</name>
<accession>A0ACD4NV70</accession>
<keyword evidence="2" id="KW-1185">Reference proteome</keyword>
<evidence type="ECO:0000313" key="2">
    <source>
        <dbReference type="Proteomes" id="UP001163223"/>
    </source>
</evidence>
<evidence type="ECO:0000313" key="1">
    <source>
        <dbReference type="EMBL" id="WAJ30650.1"/>
    </source>
</evidence>
<proteinExistence type="predicted"/>
<protein>
    <submittedName>
        <fullName evidence="1">HAD-IA family hydrolase</fullName>
    </submittedName>
</protein>
<sequence>MSVAPTAIFDLDGTLVDTAPDLAASLDHCLAAAGLPLAGLARIRPHAGHGAQAMLRLGYDWAGAPLWGDELAGQTARFLAFYEANIAVSSKLYPGATDALDRLASAGFRLAVCTNKTERLARLLLAGLGLDARFSAICGADTFPARKPDPVHILGTLAQAGGEASRAVMIGDSRTDLDAAGAVAMPSVLMDFGDAALDADDRAKAALILPSFDALDASSLLCLATGRRPIDAHHRPPLLAAAAE</sequence>
<gene>
    <name evidence="1" type="ORF">OXU80_10775</name>
</gene>
<organism evidence="1 2">
    <name type="scientific">Antarcticirhabdus aurantiaca</name>
    <dbReference type="NCBI Taxonomy" id="2606717"/>
    <lineage>
        <taxon>Bacteria</taxon>
        <taxon>Pseudomonadati</taxon>
        <taxon>Pseudomonadota</taxon>
        <taxon>Alphaproteobacteria</taxon>
        <taxon>Hyphomicrobiales</taxon>
        <taxon>Aurantimonadaceae</taxon>
        <taxon>Antarcticirhabdus</taxon>
    </lineage>
</organism>
<dbReference type="Proteomes" id="UP001163223">
    <property type="component" value="Chromosome"/>
</dbReference>
<dbReference type="EMBL" id="CP113520">
    <property type="protein sequence ID" value="WAJ30650.1"/>
    <property type="molecule type" value="Genomic_DNA"/>
</dbReference>